<name>A0ACC2THH6_9FUNG</name>
<proteinExistence type="predicted"/>
<evidence type="ECO:0000313" key="1">
    <source>
        <dbReference type="EMBL" id="KAJ9074134.1"/>
    </source>
</evidence>
<gene>
    <name evidence="1" type="ORF">DSO57_1009459</name>
</gene>
<dbReference type="EMBL" id="QTSX02002870">
    <property type="protein sequence ID" value="KAJ9074134.1"/>
    <property type="molecule type" value="Genomic_DNA"/>
</dbReference>
<keyword evidence="2" id="KW-1185">Reference proteome</keyword>
<dbReference type="Proteomes" id="UP001165960">
    <property type="component" value="Unassembled WGS sequence"/>
</dbReference>
<evidence type="ECO:0000313" key="2">
    <source>
        <dbReference type="Proteomes" id="UP001165960"/>
    </source>
</evidence>
<comment type="caution">
    <text evidence="1">The sequence shown here is derived from an EMBL/GenBank/DDBJ whole genome shotgun (WGS) entry which is preliminary data.</text>
</comment>
<reference evidence="1" key="1">
    <citation type="submission" date="2022-04" db="EMBL/GenBank/DDBJ databases">
        <title>Genome of the entomopathogenic fungus Entomophthora muscae.</title>
        <authorList>
            <person name="Elya C."/>
            <person name="Lovett B.R."/>
            <person name="Lee E."/>
            <person name="Macias A.M."/>
            <person name="Hajek A.E."/>
            <person name="De Bivort B.L."/>
            <person name="Kasson M.T."/>
            <person name="De Fine Licht H.H."/>
            <person name="Stajich J.E."/>
        </authorList>
    </citation>
    <scope>NUCLEOTIDE SEQUENCE</scope>
    <source>
        <strain evidence="1">Berkeley</strain>
    </source>
</reference>
<organism evidence="1 2">
    <name type="scientific">Entomophthora muscae</name>
    <dbReference type="NCBI Taxonomy" id="34485"/>
    <lineage>
        <taxon>Eukaryota</taxon>
        <taxon>Fungi</taxon>
        <taxon>Fungi incertae sedis</taxon>
        <taxon>Zoopagomycota</taxon>
        <taxon>Entomophthoromycotina</taxon>
        <taxon>Entomophthoromycetes</taxon>
        <taxon>Entomophthorales</taxon>
        <taxon>Entomophthoraceae</taxon>
        <taxon>Entomophthora</taxon>
    </lineage>
</organism>
<sequence>MDKANTLKGIADIKASIAALNQRVHQQVLDDDKQWAVSALPRPCPKVSENVKAPEVVSEISLEDFLRKSPKFHQKLTKAIAALVPHCREELLLSGKGALSGMKYGNKIP</sequence>
<accession>A0ACC2THH6</accession>
<protein>
    <submittedName>
        <fullName evidence="1">Uncharacterized protein</fullName>
    </submittedName>
</protein>